<dbReference type="OrthoDB" id="652255at2759"/>
<accession>A0A1Q3CTV9</accession>
<feature type="compositionally biased region" description="Polar residues" evidence="1">
    <location>
        <begin position="195"/>
        <end position="209"/>
    </location>
</feature>
<dbReference type="GO" id="GO:0006353">
    <property type="term" value="P:DNA-templated transcription termination"/>
    <property type="evidence" value="ECO:0007669"/>
    <property type="project" value="InterPro"/>
</dbReference>
<dbReference type="InterPro" id="IPR011112">
    <property type="entry name" value="Rho-like_N"/>
</dbReference>
<gene>
    <name evidence="3" type="ORF">CFOL_v3_27038</name>
</gene>
<feature type="region of interest" description="Disordered" evidence="1">
    <location>
        <begin position="186"/>
        <end position="268"/>
    </location>
</feature>
<reference evidence="4" key="1">
    <citation type="submission" date="2016-04" db="EMBL/GenBank/DDBJ databases">
        <title>Cephalotus genome sequencing.</title>
        <authorList>
            <person name="Fukushima K."/>
            <person name="Hasebe M."/>
            <person name="Fang X."/>
        </authorList>
    </citation>
    <scope>NUCLEOTIDE SEQUENCE [LARGE SCALE GENOMIC DNA]</scope>
    <source>
        <strain evidence="4">cv. St1</strain>
    </source>
</reference>
<protein>
    <submittedName>
        <fullName evidence="3">Rho_N domain-containing protein</fullName>
    </submittedName>
</protein>
<dbReference type="Proteomes" id="UP000187406">
    <property type="component" value="Unassembled WGS sequence"/>
</dbReference>
<evidence type="ECO:0000313" key="4">
    <source>
        <dbReference type="Proteomes" id="UP000187406"/>
    </source>
</evidence>
<feature type="region of interest" description="Disordered" evidence="1">
    <location>
        <begin position="319"/>
        <end position="338"/>
    </location>
</feature>
<dbReference type="SMART" id="SM00959">
    <property type="entry name" value="Rho_N"/>
    <property type="match status" value="1"/>
</dbReference>
<sequence length="388" mass="42474">MSQAVDVIARNLPGYGPSKGSCLPCSGISSRAVSVSFCSSHGDYRICSQVKIGLLKCASRGASFVCKANSSGPRRNPDFPRQNKNGFSRGRNRQNEEKDSFVNLDDSELLSSKNGPILSLSSTPKYQATAVPGPREKEIVELFRKVQAQLRERASVKEDKKIEALQGKGKESETVDSLLKLLRKHSVEQGKRKGSSVSNGDFNLDQPVQNGPFYEEKSSSILGSSGRVRDAQEPNAPSLTRPPSDFRRKSPVPNVKYQPVYPGEDTVNSVSYLNSSEKRKKNQVKILPDPVAELVSEPEPMVEPELMFKTEPIIADEDVFGDGADDESSDIDDSLSDEDVNKQELIQDKDLSALKLTELKALAKSRGLKGFSKKKKGELVELLSGSPI</sequence>
<name>A0A1Q3CTV9_CEPFO</name>
<evidence type="ECO:0000259" key="2">
    <source>
        <dbReference type="SMART" id="SM00959"/>
    </source>
</evidence>
<dbReference type="STRING" id="3775.A0A1Q3CTV9"/>
<comment type="caution">
    <text evidence="3">The sequence shown here is derived from an EMBL/GenBank/DDBJ whole genome shotgun (WGS) entry which is preliminary data.</text>
</comment>
<dbReference type="PANTHER" id="PTHR34449:SF5">
    <property type="entry name" value="ATP BINDING _ ATPASE"/>
    <property type="match status" value="1"/>
</dbReference>
<feature type="region of interest" description="Disordered" evidence="1">
    <location>
        <begin position="67"/>
        <end position="101"/>
    </location>
</feature>
<dbReference type="FunCoup" id="A0A1Q3CTV9">
    <property type="interactions" value="1318"/>
</dbReference>
<evidence type="ECO:0000313" key="3">
    <source>
        <dbReference type="EMBL" id="GAV83592.1"/>
    </source>
</evidence>
<dbReference type="PANTHER" id="PTHR34449">
    <property type="entry name" value="RHO TERMINATION FACTOR"/>
    <property type="match status" value="1"/>
</dbReference>
<dbReference type="AlphaFoldDB" id="A0A1Q3CTV9"/>
<feature type="domain" description="Rho termination factor-like N-terminal" evidence="2">
    <location>
        <begin position="350"/>
        <end position="386"/>
    </location>
</feature>
<organism evidence="3 4">
    <name type="scientific">Cephalotus follicularis</name>
    <name type="common">Albany pitcher plant</name>
    <dbReference type="NCBI Taxonomy" id="3775"/>
    <lineage>
        <taxon>Eukaryota</taxon>
        <taxon>Viridiplantae</taxon>
        <taxon>Streptophyta</taxon>
        <taxon>Embryophyta</taxon>
        <taxon>Tracheophyta</taxon>
        <taxon>Spermatophyta</taxon>
        <taxon>Magnoliopsida</taxon>
        <taxon>eudicotyledons</taxon>
        <taxon>Gunneridae</taxon>
        <taxon>Pentapetalae</taxon>
        <taxon>rosids</taxon>
        <taxon>fabids</taxon>
        <taxon>Oxalidales</taxon>
        <taxon>Cephalotaceae</taxon>
        <taxon>Cephalotus</taxon>
    </lineage>
</organism>
<evidence type="ECO:0000256" key="1">
    <source>
        <dbReference type="SAM" id="MobiDB-lite"/>
    </source>
</evidence>
<dbReference type="EMBL" id="BDDD01002935">
    <property type="protein sequence ID" value="GAV83592.1"/>
    <property type="molecule type" value="Genomic_DNA"/>
</dbReference>
<keyword evidence="4" id="KW-1185">Reference proteome</keyword>
<proteinExistence type="predicted"/>
<dbReference type="InParanoid" id="A0A1Q3CTV9"/>